<name>A0A4R5QE52_9PROT</name>
<dbReference type="OrthoDB" id="7268236at2"/>
<organism evidence="1 2">
    <name type="scientific">Dankookia rubra</name>
    <dbReference type="NCBI Taxonomy" id="1442381"/>
    <lineage>
        <taxon>Bacteria</taxon>
        <taxon>Pseudomonadati</taxon>
        <taxon>Pseudomonadota</taxon>
        <taxon>Alphaproteobacteria</taxon>
        <taxon>Acetobacterales</taxon>
        <taxon>Roseomonadaceae</taxon>
        <taxon>Dankookia</taxon>
    </lineage>
</organism>
<dbReference type="EMBL" id="SMSJ01000032">
    <property type="protein sequence ID" value="TDH60761.1"/>
    <property type="molecule type" value="Genomic_DNA"/>
</dbReference>
<proteinExistence type="predicted"/>
<gene>
    <name evidence="1" type="ORF">E2C06_20575</name>
</gene>
<keyword evidence="2" id="KW-1185">Reference proteome</keyword>
<sequence length="214" mass="23104">MGRHEALVPRLEALFGGVWQAALDHAGVLSRRRARDIGSGEAPSDALEAMVELLEQLPPTEWPKRWQGLGKASETCPTLAMYSERLVNGRIRPEDAVLVWDLRPGPSGTVLQHTNVAVGFLPRASFLGLPRSDAVRTRWRLWYSQWNECHGGGAAAGWMTSEGQTPKGMIAAWVASGAIAGTDLGRALAVLSARIVGFPPRELSHAAREVALGN</sequence>
<comment type="caution">
    <text evidence="1">The sequence shown here is derived from an EMBL/GenBank/DDBJ whole genome shotgun (WGS) entry which is preliminary data.</text>
</comment>
<evidence type="ECO:0000313" key="1">
    <source>
        <dbReference type="EMBL" id="TDH60761.1"/>
    </source>
</evidence>
<protein>
    <submittedName>
        <fullName evidence="1">Uncharacterized protein</fullName>
    </submittedName>
</protein>
<dbReference type="Proteomes" id="UP000295096">
    <property type="component" value="Unassembled WGS sequence"/>
</dbReference>
<reference evidence="1 2" key="1">
    <citation type="journal article" date="2016" name="J. Microbiol.">
        <title>Dankookia rubra gen. nov., sp. nov., an alphaproteobacterium isolated from sediment of a shallow stream.</title>
        <authorList>
            <person name="Kim W.H."/>
            <person name="Kim D.H."/>
            <person name="Kang K."/>
            <person name="Ahn T.Y."/>
        </authorList>
    </citation>
    <scope>NUCLEOTIDE SEQUENCE [LARGE SCALE GENOMIC DNA]</scope>
    <source>
        <strain evidence="1 2">JCM30602</strain>
    </source>
</reference>
<evidence type="ECO:0000313" key="2">
    <source>
        <dbReference type="Proteomes" id="UP000295096"/>
    </source>
</evidence>
<dbReference type="RefSeq" id="WP_133290486.1">
    <property type="nucleotide sequence ID" value="NZ_SMSJ01000032.1"/>
</dbReference>
<dbReference type="AlphaFoldDB" id="A0A4R5QE52"/>
<accession>A0A4R5QE52</accession>